<evidence type="ECO:0000313" key="2">
    <source>
        <dbReference type="EMBL" id="KAK8244518.1"/>
    </source>
</evidence>
<accession>A0ABR1Z0M6</accession>
<feature type="region of interest" description="Disordered" evidence="1">
    <location>
        <begin position="535"/>
        <end position="569"/>
    </location>
</feature>
<organism evidence="2 3">
    <name type="scientific">Phyllosticta capitalensis</name>
    <dbReference type="NCBI Taxonomy" id="121624"/>
    <lineage>
        <taxon>Eukaryota</taxon>
        <taxon>Fungi</taxon>
        <taxon>Dikarya</taxon>
        <taxon>Ascomycota</taxon>
        <taxon>Pezizomycotina</taxon>
        <taxon>Dothideomycetes</taxon>
        <taxon>Dothideomycetes incertae sedis</taxon>
        <taxon>Botryosphaeriales</taxon>
        <taxon>Phyllostictaceae</taxon>
        <taxon>Phyllosticta</taxon>
    </lineage>
</organism>
<proteinExistence type="predicted"/>
<sequence>MHTTKETLLKRSSSGAAAAYTLNRTLLFLFIMAASMAPSMATSSPTELHDTVRSRYPELHSLVLSKYPSLHSPTSCHLCAEEDLPDSDSDSASAEFDWNPWPRPPACSCPLCAKGLPGSGAKQNDYAGKHVERGAGPILRVEGSDDVDEPVSRAEENDYVDEPVSRAEENDFVDEPVSRAEENDYADEPISRGTTPQEYEVTEQDYWNQVAFEESKRLEEMQEANLQNELDEEEEEEGEEEEDDSLQSQLDAFQDQVASILRERLSEAANDPMLDALPQFLRWMIRLKCGVEIVALFQEGESILRTVNTETAERIGAILADLWWSEDIVAKVKQAWYDPKRIYADKLKKINKFATAYKHRLGEIEMNSAVSEKWGDGWREKLRLDTMPPQPIKCLYSLACYCKNLAVAVPDWDQARALLNFSLYSRLNLLALGKLPTWVNRKLRVCLGDVKKAAQMARSQRSMRLPELKDPLLSQLFLRYNEHGVLFRKDDEQDGLPWRILDDTSQEMCDKLNEDYAEMEKEGWAKRWELNGKRRAASDSELPTAKRLRTSDARTRRHRKTLEQLQQSE</sequence>
<gene>
    <name evidence="2" type="ORF">HDK90DRAFT_508220</name>
</gene>
<dbReference type="EMBL" id="JBBWRZ010000002">
    <property type="protein sequence ID" value="KAK8244518.1"/>
    <property type="molecule type" value="Genomic_DNA"/>
</dbReference>
<reference evidence="2 3" key="1">
    <citation type="submission" date="2024-04" db="EMBL/GenBank/DDBJ databases">
        <title>Phyllosticta paracitricarpa is synonymous to the EU quarantine fungus P. citricarpa based on phylogenomic analyses.</title>
        <authorList>
            <consortium name="Lawrence Berkeley National Laboratory"/>
            <person name="Van Ingen-Buijs V.A."/>
            <person name="Van Westerhoven A.C."/>
            <person name="Haridas S."/>
            <person name="Skiadas P."/>
            <person name="Martin F."/>
            <person name="Groenewald J.Z."/>
            <person name="Crous P.W."/>
            <person name="Seidl M.F."/>
        </authorList>
    </citation>
    <scope>NUCLEOTIDE SEQUENCE [LARGE SCALE GENOMIC DNA]</scope>
    <source>
        <strain evidence="2 3">CBS 123374</strain>
    </source>
</reference>
<feature type="region of interest" description="Disordered" evidence="1">
    <location>
        <begin position="137"/>
        <end position="199"/>
    </location>
</feature>
<evidence type="ECO:0000313" key="3">
    <source>
        <dbReference type="Proteomes" id="UP001492380"/>
    </source>
</evidence>
<keyword evidence="3" id="KW-1185">Reference proteome</keyword>
<feature type="compositionally biased region" description="Acidic residues" evidence="1">
    <location>
        <begin position="229"/>
        <end position="245"/>
    </location>
</feature>
<dbReference type="Proteomes" id="UP001492380">
    <property type="component" value="Unassembled WGS sequence"/>
</dbReference>
<evidence type="ECO:0000256" key="1">
    <source>
        <dbReference type="SAM" id="MobiDB-lite"/>
    </source>
</evidence>
<name>A0ABR1Z0M6_9PEZI</name>
<feature type="region of interest" description="Disordered" evidence="1">
    <location>
        <begin position="222"/>
        <end position="248"/>
    </location>
</feature>
<protein>
    <submittedName>
        <fullName evidence="2">Uncharacterized protein</fullName>
    </submittedName>
</protein>
<comment type="caution">
    <text evidence="2">The sequence shown here is derived from an EMBL/GenBank/DDBJ whole genome shotgun (WGS) entry which is preliminary data.</text>
</comment>